<organism evidence="1 2">
    <name type="scientific">Brachionus plicatilis</name>
    <name type="common">Marine rotifer</name>
    <name type="synonym">Brachionus muelleri</name>
    <dbReference type="NCBI Taxonomy" id="10195"/>
    <lineage>
        <taxon>Eukaryota</taxon>
        <taxon>Metazoa</taxon>
        <taxon>Spiralia</taxon>
        <taxon>Gnathifera</taxon>
        <taxon>Rotifera</taxon>
        <taxon>Eurotatoria</taxon>
        <taxon>Monogononta</taxon>
        <taxon>Pseudotrocha</taxon>
        <taxon>Ploima</taxon>
        <taxon>Brachionidae</taxon>
        <taxon>Brachionus</taxon>
    </lineage>
</organism>
<evidence type="ECO:0000313" key="1">
    <source>
        <dbReference type="EMBL" id="RNA20232.1"/>
    </source>
</evidence>
<dbReference type="EMBL" id="REGN01003896">
    <property type="protein sequence ID" value="RNA20232.1"/>
    <property type="molecule type" value="Genomic_DNA"/>
</dbReference>
<keyword evidence="2" id="KW-1185">Reference proteome</keyword>
<sequence>MVKKFKFLLPLILKNLYQESIRVNLSICVSHSQLNLKKKIQNNFTKNQSTKLKIDFINGLREYCIKTMFEFYYIAETEEDKM</sequence>
<reference evidence="1 2" key="1">
    <citation type="journal article" date="2018" name="Sci. Rep.">
        <title>Genomic signatures of local adaptation to the degree of environmental predictability in rotifers.</title>
        <authorList>
            <person name="Franch-Gras L."/>
            <person name="Hahn C."/>
            <person name="Garcia-Roger E.M."/>
            <person name="Carmona M.J."/>
            <person name="Serra M."/>
            <person name="Gomez A."/>
        </authorList>
    </citation>
    <scope>NUCLEOTIDE SEQUENCE [LARGE SCALE GENOMIC DNA]</scope>
    <source>
        <strain evidence="1">HYR1</strain>
    </source>
</reference>
<accession>A0A3M7R9E0</accession>
<comment type="caution">
    <text evidence="1">The sequence shown here is derived from an EMBL/GenBank/DDBJ whole genome shotgun (WGS) entry which is preliminary data.</text>
</comment>
<protein>
    <submittedName>
        <fullName evidence="1">Uncharacterized protein</fullName>
    </submittedName>
</protein>
<evidence type="ECO:0000313" key="2">
    <source>
        <dbReference type="Proteomes" id="UP000276133"/>
    </source>
</evidence>
<gene>
    <name evidence="1" type="ORF">BpHYR1_024064</name>
</gene>
<dbReference type="AlphaFoldDB" id="A0A3M7R9E0"/>
<name>A0A3M7R9E0_BRAPC</name>
<dbReference type="Proteomes" id="UP000276133">
    <property type="component" value="Unassembled WGS sequence"/>
</dbReference>
<proteinExistence type="predicted"/>